<dbReference type="EMBL" id="JAACNO010000205">
    <property type="protein sequence ID" value="KAF4148973.1"/>
    <property type="molecule type" value="Genomic_DNA"/>
</dbReference>
<evidence type="ECO:0000313" key="4">
    <source>
        <dbReference type="EMBL" id="KAF4148973.1"/>
    </source>
</evidence>
<dbReference type="InterPro" id="IPR056924">
    <property type="entry name" value="SH3_Tf2-1"/>
</dbReference>
<reference evidence="2" key="1">
    <citation type="submission" date="2020-04" db="EMBL/GenBank/DDBJ databases">
        <title>Hybrid Assembly of Korean Phytophthora infestans isolates.</title>
        <authorList>
            <person name="Prokchorchik M."/>
            <person name="Lee Y."/>
            <person name="Seo J."/>
            <person name="Cho J.-H."/>
            <person name="Park Y.-E."/>
            <person name="Jang D.-C."/>
            <person name="Im J.-S."/>
            <person name="Choi J.-G."/>
            <person name="Park H.-J."/>
            <person name="Lee G.-B."/>
            <person name="Lee Y.-G."/>
            <person name="Hong S.-Y."/>
            <person name="Cho K."/>
            <person name="Sohn K.H."/>
        </authorList>
    </citation>
    <scope>NUCLEOTIDE SEQUENCE</scope>
    <source>
        <strain evidence="2">KR_1_A1</strain>
        <strain evidence="3">KR_2_A2</strain>
    </source>
</reference>
<proteinExistence type="predicted"/>
<evidence type="ECO:0000259" key="1">
    <source>
        <dbReference type="Pfam" id="PF24626"/>
    </source>
</evidence>
<name>A0A833WNF2_PHYIN</name>
<gene>
    <name evidence="2" type="ORF">GN244_ATG03968</name>
    <name evidence="4" type="ORF">GN958_ATG01737</name>
    <name evidence="3" type="ORF">GN958_ATG04041</name>
</gene>
<dbReference type="EMBL" id="JAACNO010000560">
    <property type="protein sequence ID" value="KAF4146787.1"/>
    <property type="molecule type" value="Genomic_DNA"/>
</dbReference>
<dbReference type="Proteomes" id="UP000704712">
    <property type="component" value="Unassembled WGS sequence"/>
</dbReference>
<feature type="domain" description="Tf2-1-like SH3-like" evidence="1">
    <location>
        <begin position="17"/>
        <end position="80"/>
    </location>
</feature>
<sequence>MKVHYDMNRKSQDFEVGHLVLLDGRNINIHHKISQNCLTPRFVKPYPIVEKVHRDSYKLAVSDGLKAQSGFHTSLLKEYRKDEQGSRNLARHITEAVIDYRKRREKEQCKIYWINETIKKQRENQWRT</sequence>
<dbReference type="AlphaFoldDB" id="A0A833WNF2"/>
<comment type="caution">
    <text evidence="2">The sequence shown here is derived from an EMBL/GenBank/DDBJ whole genome shotgun (WGS) entry which is preliminary data.</text>
</comment>
<dbReference type="EMBL" id="WSZM01000080">
    <property type="protein sequence ID" value="KAF4043655.1"/>
    <property type="molecule type" value="Genomic_DNA"/>
</dbReference>
<evidence type="ECO:0000313" key="2">
    <source>
        <dbReference type="EMBL" id="KAF4043655.1"/>
    </source>
</evidence>
<accession>A0A833WNF2</accession>
<evidence type="ECO:0000313" key="5">
    <source>
        <dbReference type="Proteomes" id="UP000602510"/>
    </source>
</evidence>
<keyword evidence="5" id="KW-1185">Reference proteome</keyword>
<protein>
    <submittedName>
        <fullName evidence="2">Putative transposon Tf2-9 polyprotein</fullName>
    </submittedName>
</protein>
<dbReference type="Pfam" id="PF24626">
    <property type="entry name" value="SH3_Tf2-1"/>
    <property type="match status" value="1"/>
</dbReference>
<evidence type="ECO:0000313" key="3">
    <source>
        <dbReference type="EMBL" id="KAF4146787.1"/>
    </source>
</evidence>
<organism evidence="2 5">
    <name type="scientific">Phytophthora infestans</name>
    <name type="common">Potato late blight agent</name>
    <name type="synonym">Botrytis infestans</name>
    <dbReference type="NCBI Taxonomy" id="4787"/>
    <lineage>
        <taxon>Eukaryota</taxon>
        <taxon>Sar</taxon>
        <taxon>Stramenopiles</taxon>
        <taxon>Oomycota</taxon>
        <taxon>Peronosporomycetes</taxon>
        <taxon>Peronosporales</taxon>
        <taxon>Peronosporaceae</taxon>
        <taxon>Phytophthora</taxon>
    </lineage>
</organism>
<dbReference type="Proteomes" id="UP000602510">
    <property type="component" value="Unassembled WGS sequence"/>
</dbReference>